<evidence type="ECO:0000256" key="1">
    <source>
        <dbReference type="ARBA" id="ARBA00023157"/>
    </source>
</evidence>
<dbReference type="PROSITE" id="PS00615">
    <property type="entry name" value="C_TYPE_LECTIN_1"/>
    <property type="match status" value="1"/>
</dbReference>
<dbReference type="CDD" id="cd00037">
    <property type="entry name" value="CLECT"/>
    <property type="match status" value="1"/>
</dbReference>
<dbReference type="PANTHER" id="PTHR45784">
    <property type="entry name" value="C-TYPE LECTIN DOMAIN FAMILY 20 MEMBER A-RELATED"/>
    <property type="match status" value="1"/>
</dbReference>
<reference evidence="3" key="1">
    <citation type="submission" date="2020-08" db="EMBL/GenBank/DDBJ databases">
        <title>Chromosome-level assembly of Southern catfish (Silurus meridionalis) provides insights into visual adaptation to the nocturnal and benthic lifestyles.</title>
        <authorList>
            <person name="Zhang Y."/>
            <person name="Wang D."/>
            <person name="Peng Z."/>
        </authorList>
    </citation>
    <scope>NUCLEOTIDE SEQUENCE</scope>
    <source>
        <strain evidence="3">SWU-2019-XX</strain>
        <tissue evidence="3">Muscle</tissue>
    </source>
</reference>
<organism evidence="3 4">
    <name type="scientific">Silurus meridionalis</name>
    <name type="common">Southern catfish</name>
    <name type="synonym">Silurus soldatovi meridionalis</name>
    <dbReference type="NCBI Taxonomy" id="175797"/>
    <lineage>
        <taxon>Eukaryota</taxon>
        <taxon>Metazoa</taxon>
        <taxon>Chordata</taxon>
        <taxon>Craniata</taxon>
        <taxon>Vertebrata</taxon>
        <taxon>Euteleostomi</taxon>
        <taxon>Actinopterygii</taxon>
        <taxon>Neopterygii</taxon>
        <taxon>Teleostei</taxon>
        <taxon>Ostariophysi</taxon>
        <taxon>Siluriformes</taxon>
        <taxon>Siluridae</taxon>
        <taxon>Silurus</taxon>
    </lineage>
</organism>
<comment type="caution">
    <text evidence="3">The sequence shown here is derived from an EMBL/GenBank/DDBJ whole genome shotgun (WGS) entry which is preliminary data.</text>
</comment>
<dbReference type="AlphaFoldDB" id="A0A8T0BH25"/>
<dbReference type="InterPro" id="IPR018378">
    <property type="entry name" value="C-type_lectin_CS"/>
</dbReference>
<proteinExistence type="predicted"/>
<dbReference type="PANTHER" id="PTHR45784:SF8">
    <property type="entry name" value="C-TYPE MANNOSE RECEPTOR 2-RELATED"/>
    <property type="match status" value="1"/>
</dbReference>
<protein>
    <recommendedName>
        <fullName evidence="2">C-type lectin domain-containing protein</fullName>
    </recommendedName>
</protein>
<evidence type="ECO:0000313" key="4">
    <source>
        <dbReference type="Proteomes" id="UP000606274"/>
    </source>
</evidence>
<feature type="domain" description="C-type lectin" evidence="2">
    <location>
        <begin position="1"/>
        <end position="105"/>
    </location>
</feature>
<dbReference type="PROSITE" id="PS50041">
    <property type="entry name" value="C_TYPE_LECTIN_2"/>
    <property type="match status" value="1"/>
</dbReference>
<sequence>MIVVQEMKNWEDALVHCRTHYTDLISITSETDQYAVNSMITDIQTPTFWTGLRFMNGIWFWVNHQQTLPSMPSCPIRPFHCGAQNVQAGVWENRDCSETMNFICYQNISIHGNQDLHGTKKN</sequence>
<evidence type="ECO:0000313" key="3">
    <source>
        <dbReference type="EMBL" id="KAF7704816.1"/>
    </source>
</evidence>
<gene>
    <name evidence="3" type="ORF">HF521_021888</name>
</gene>
<dbReference type="SUPFAM" id="SSF56436">
    <property type="entry name" value="C-type lectin-like"/>
    <property type="match status" value="1"/>
</dbReference>
<dbReference type="InterPro" id="IPR001304">
    <property type="entry name" value="C-type_lectin-like"/>
</dbReference>
<evidence type="ECO:0000259" key="2">
    <source>
        <dbReference type="PROSITE" id="PS50041"/>
    </source>
</evidence>
<name>A0A8T0BH25_SILME</name>
<accession>A0A8T0BH25</accession>
<keyword evidence="1" id="KW-1015">Disulfide bond</keyword>
<dbReference type="Proteomes" id="UP000606274">
    <property type="component" value="Unassembled WGS sequence"/>
</dbReference>
<dbReference type="InterPro" id="IPR016186">
    <property type="entry name" value="C-type_lectin-like/link_sf"/>
</dbReference>
<dbReference type="InterPro" id="IPR016187">
    <property type="entry name" value="CTDL_fold"/>
</dbReference>
<dbReference type="EMBL" id="JABFDY010000008">
    <property type="protein sequence ID" value="KAF7704816.1"/>
    <property type="molecule type" value="Genomic_DNA"/>
</dbReference>
<dbReference type="SMART" id="SM00034">
    <property type="entry name" value="CLECT"/>
    <property type="match status" value="1"/>
</dbReference>
<keyword evidence="4" id="KW-1185">Reference proteome</keyword>
<dbReference type="Gene3D" id="3.10.100.10">
    <property type="entry name" value="Mannose-Binding Protein A, subunit A"/>
    <property type="match status" value="1"/>
</dbReference>
<dbReference type="Pfam" id="PF00059">
    <property type="entry name" value="Lectin_C"/>
    <property type="match status" value="1"/>
</dbReference>